<dbReference type="AlphaFoldDB" id="A0A166C9B2"/>
<dbReference type="PROSITE" id="PS50181">
    <property type="entry name" value="FBOX"/>
    <property type="match status" value="1"/>
</dbReference>
<dbReference type="OrthoDB" id="3174109at2759"/>
<name>A0A166C9B2_9AGAM</name>
<dbReference type="Proteomes" id="UP000076798">
    <property type="component" value="Unassembled WGS sequence"/>
</dbReference>
<sequence>MSTAVDRFPNEIFELILFDLDVRTLVRCKNLSRRFLDIIGNSVTLTYKIELYKDGLEDLPSNHSIAQKLQKLRDRRHSWATMQPVQHIRANIDDLGYLHVSGGLFVCILTPPDEDVDMDGASDEEPEFDFGKPLVDIAESIEGQRDDEDGLNYVVKFMIVQLPNVHTGEGIKLRFLYEMQFRPLEFAFDRSQDLIVIMHFEPGTFEGPDGEDMKRIHLELRTFSENTPHPQAHRPRIGPLDTELDTACTGALDLHIAGDKLALSNNDLLRIWNWKTGDQLACLEMKGTPRSFGFISSDYFIATHGFSTCEPLCLYALGPWPNSGVPDTCILLAHLFLPSIDDPFGENLLVTDNISGSLERPLWAPGRMFQPSDDSIRVINFVSGIDLADLPSDFDDDAEPMEDDIGPTRVTTTVMVVKNLRFIEIANSIMKARSVQDIRIGPSIFHCENWSAGACAFLQAIPPLSPPTRRGDLWTGCVEGSFALLNPLVQKKPSAYYISDFTISGAIAQEGPNALEAPRPRSFTKQATSFFLDFPKERIAFQDRLIPFNSVEGDAPDYYPNIIHQDCLIKIRNGGEKYILEILVFG</sequence>
<proteinExistence type="predicted"/>
<dbReference type="SUPFAM" id="SSF81383">
    <property type="entry name" value="F-box domain"/>
    <property type="match status" value="1"/>
</dbReference>
<evidence type="ECO:0000259" key="1">
    <source>
        <dbReference type="PROSITE" id="PS50181"/>
    </source>
</evidence>
<evidence type="ECO:0000313" key="2">
    <source>
        <dbReference type="EMBL" id="KZT37216.1"/>
    </source>
</evidence>
<gene>
    <name evidence="2" type="ORF">SISSUDRAFT_1048754</name>
</gene>
<dbReference type="CDD" id="cd09917">
    <property type="entry name" value="F-box_SF"/>
    <property type="match status" value="1"/>
</dbReference>
<feature type="domain" description="F-box" evidence="1">
    <location>
        <begin position="2"/>
        <end position="50"/>
    </location>
</feature>
<organism evidence="2 3">
    <name type="scientific">Sistotremastrum suecicum HHB10207 ss-3</name>
    <dbReference type="NCBI Taxonomy" id="1314776"/>
    <lineage>
        <taxon>Eukaryota</taxon>
        <taxon>Fungi</taxon>
        <taxon>Dikarya</taxon>
        <taxon>Basidiomycota</taxon>
        <taxon>Agaricomycotina</taxon>
        <taxon>Agaricomycetes</taxon>
        <taxon>Sistotremastrales</taxon>
        <taxon>Sistotremastraceae</taxon>
        <taxon>Sistotremastrum</taxon>
    </lineage>
</organism>
<protein>
    <recommendedName>
        <fullName evidence="1">F-box domain-containing protein</fullName>
    </recommendedName>
</protein>
<keyword evidence="3" id="KW-1185">Reference proteome</keyword>
<dbReference type="InterPro" id="IPR001810">
    <property type="entry name" value="F-box_dom"/>
</dbReference>
<evidence type="ECO:0000313" key="3">
    <source>
        <dbReference type="Proteomes" id="UP000076798"/>
    </source>
</evidence>
<dbReference type="EMBL" id="KV428088">
    <property type="protein sequence ID" value="KZT37216.1"/>
    <property type="molecule type" value="Genomic_DNA"/>
</dbReference>
<dbReference type="InterPro" id="IPR036047">
    <property type="entry name" value="F-box-like_dom_sf"/>
</dbReference>
<accession>A0A166C9B2</accession>
<reference evidence="2 3" key="1">
    <citation type="journal article" date="2016" name="Mol. Biol. Evol.">
        <title>Comparative Genomics of Early-Diverging Mushroom-Forming Fungi Provides Insights into the Origins of Lignocellulose Decay Capabilities.</title>
        <authorList>
            <person name="Nagy L.G."/>
            <person name="Riley R."/>
            <person name="Tritt A."/>
            <person name="Adam C."/>
            <person name="Daum C."/>
            <person name="Floudas D."/>
            <person name="Sun H."/>
            <person name="Yadav J.S."/>
            <person name="Pangilinan J."/>
            <person name="Larsson K.H."/>
            <person name="Matsuura K."/>
            <person name="Barry K."/>
            <person name="Labutti K."/>
            <person name="Kuo R."/>
            <person name="Ohm R.A."/>
            <person name="Bhattacharya S.S."/>
            <person name="Shirouzu T."/>
            <person name="Yoshinaga Y."/>
            <person name="Martin F.M."/>
            <person name="Grigoriev I.V."/>
            <person name="Hibbett D.S."/>
        </authorList>
    </citation>
    <scope>NUCLEOTIDE SEQUENCE [LARGE SCALE GENOMIC DNA]</scope>
    <source>
        <strain evidence="2 3">HHB10207 ss-3</strain>
    </source>
</reference>